<sequence length="77" mass="7882">MQHVKPFLILIALACLFGVAFAAPANELLARRGSELLEDAPKNVGEGLPDNVTSALDVIETAGKGVNGGVGGLRNAI</sequence>
<feature type="chain" id="PRO_5002199684" description="Secreted protein" evidence="1">
    <location>
        <begin position="23"/>
        <end position="77"/>
    </location>
</feature>
<name>A0A0C9MC10_9FUNG</name>
<keyword evidence="1" id="KW-0732">Signal</keyword>
<accession>A0A0C9MC10</accession>
<evidence type="ECO:0000313" key="2">
    <source>
        <dbReference type="EMBL" id="GAN08141.1"/>
    </source>
</evidence>
<evidence type="ECO:0000313" key="3">
    <source>
        <dbReference type="Proteomes" id="UP000053815"/>
    </source>
</evidence>
<organism evidence="2">
    <name type="scientific">Mucor ambiguus</name>
    <dbReference type="NCBI Taxonomy" id="91626"/>
    <lineage>
        <taxon>Eukaryota</taxon>
        <taxon>Fungi</taxon>
        <taxon>Fungi incertae sedis</taxon>
        <taxon>Mucoromycota</taxon>
        <taxon>Mucoromycotina</taxon>
        <taxon>Mucoromycetes</taxon>
        <taxon>Mucorales</taxon>
        <taxon>Mucorineae</taxon>
        <taxon>Mucoraceae</taxon>
        <taxon>Mucor</taxon>
    </lineage>
</organism>
<dbReference type="AlphaFoldDB" id="A0A0C9MC10"/>
<evidence type="ECO:0008006" key="4">
    <source>
        <dbReference type="Google" id="ProtNLM"/>
    </source>
</evidence>
<gene>
    <name evidence="2" type="ORF">MAM1_0191d07648</name>
</gene>
<feature type="signal peptide" evidence="1">
    <location>
        <begin position="1"/>
        <end position="22"/>
    </location>
</feature>
<reference evidence="2" key="1">
    <citation type="submission" date="2014-09" db="EMBL/GenBank/DDBJ databases">
        <title>Draft genome sequence of an oleaginous Mucoromycotina fungus Mucor ambiguus NBRC6742.</title>
        <authorList>
            <person name="Takeda I."/>
            <person name="Yamane N."/>
            <person name="Morita T."/>
            <person name="Tamano K."/>
            <person name="Machida M."/>
            <person name="Baker S."/>
            <person name="Koike H."/>
        </authorList>
    </citation>
    <scope>NUCLEOTIDE SEQUENCE</scope>
    <source>
        <strain evidence="2">NBRC 6742</strain>
    </source>
</reference>
<dbReference type="EMBL" id="DF836480">
    <property type="protein sequence ID" value="GAN08141.1"/>
    <property type="molecule type" value="Genomic_DNA"/>
</dbReference>
<evidence type="ECO:0000256" key="1">
    <source>
        <dbReference type="SAM" id="SignalP"/>
    </source>
</evidence>
<keyword evidence="3" id="KW-1185">Reference proteome</keyword>
<proteinExistence type="predicted"/>
<protein>
    <recommendedName>
        <fullName evidence="4">Secreted protein</fullName>
    </recommendedName>
</protein>
<dbReference type="Proteomes" id="UP000053815">
    <property type="component" value="Unassembled WGS sequence"/>
</dbReference>